<dbReference type="GO" id="GO:0005829">
    <property type="term" value="C:cytosol"/>
    <property type="evidence" value="ECO:0007669"/>
    <property type="project" value="TreeGrafter"/>
</dbReference>
<proteinExistence type="predicted"/>
<organism evidence="2 3">
    <name type="scientific">Lichenicola cladoniae</name>
    <dbReference type="NCBI Taxonomy" id="1484109"/>
    <lineage>
        <taxon>Bacteria</taxon>
        <taxon>Pseudomonadati</taxon>
        <taxon>Pseudomonadota</taxon>
        <taxon>Alphaproteobacteria</taxon>
        <taxon>Acetobacterales</taxon>
        <taxon>Acetobacteraceae</taxon>
        <taxon>Lichenicola</taxon>
    </lineage>
</organism>
<dbReference type="GO" id="GO:0004314">
    <property type="term" value="F:[acyl-carrier-protein] S-malonyltransferase activity"/>
    <property type="evidence" value="ECO:0007669"/>
    <property type="project" value="TreeGrafter"/>
</dbReference>
<dbReference type="Gene3D" id="3.30.70.250">
    <property type="entry name" value="Malonyl-CoA ACP transacylase, ACP-binding"/>
    <property type="match status" value="1"/>
</dbReference>
<evidence type="ECO:0000259" key="1">
    <source>
        <dbReference type="SMART" id="SM00827"/>
    </source>
</evidence>
<accession>A0A6M8HTC4</accession>
<protein>
    <submittedName>
        <fullName evidence="2">Acyltransferase domain-containing protein</fullName>
    </submittedName>
</protein>
<keyword evidence="2" id="KW-0808">Transferase</keyword>
<evidence type="ECO:0000313" key="3">
    <source>
        <dbReference type="Proteomes" id="UP000500767"/>
    </source>
</evidence>
<feature type="domain" description="Malonyl-CoA:ACP transacylase (MAT)" evidence="1">
    <location>
        <begin position="7"/>
        <end position="306"/>
    </location>
</feature>
<dbReference type="PANTHER" id="PTHR42681:SF6">
    <property type="entry name" value="BLL0263 PROTEIN"/>
    <property type="match status" value="1"/>
</dbReference>
<dbReference type="RefSeq" id="WP_171833022.1">
    <property type="nucleotide sequence ID" value="NZ_CP053708.1"/>
</dbReference>
<dbReference type="InterPro" id="IPR016035">
    <property type="entry name" value="Acyl_Trfase/lysoPLipase"/>
</dbReference>
<dbReference type="SUPFAM" id="SSF55048">
    <property type="entry name" value="Probable ACP-binding domain of malonyl-CoA ACP transacylase"/>
    <property type="match status" value="1"/>
</dbReference>
<dbReference type="InterPro" id="IPR014043">
    <property type="entry name" value="Acyl_transferase_dom"/>
</dbReference>
<dbReference type="SUPFAM" id="SSF52151">
    <property type="entry name" value="FabD/lysophospholipase-like"/>
    <property type="match status" value="1"/>
</dbReference>
<dbReference type="KEGG" id="lck:HN018_16670"/>
<dbReference type="Pfam" id="PF00698">
    <property type="entry name" value="Acyl_transf_1"/>
    <property type="match status" value="1"/>
</dbReference>
<keyword evidence="2" id="KW-0012">Acyltransferase</keyword>
<dbReference type="AlphaFoldDB" id="A0A6M8HTC4"/>
<dbReference type="GO" id="GO:0006633">
    <property type="term" value="P:fatty acid biosynthetic process"/>
    <property type="evidence" value="ECO:0007669"/>
    <property type="project" value="TreeGrafter"/>
</dbReference>
<sequence length="312" mass="32019">MTGTAILCSGQGAQGAGMFALLADAPEAASVFEAAKALLDGADPRELVHAASDEELHANRLGQILCCTQTLAAWAVIRDRLSGTLVVAGYSVGELGAWGVAGLADPGEILRLAAQRAAAMDAATTEPSSLVAIRGLDRGKLEPICVAHGTFVAIVNGSDQMVVGGTRTALVGFVADAGAAGATRITPLAVEVASHTPLLAEASAQFRNDLASARLAGRIPPDMRLLSGIDGAALFDVEDGADKLARQICQTVDWSACMETCTASSVSKVVELGPGNGLARMMQDAAPGIDAHSLSEFRSLEGFLRWVEKPAS</sequence>
<dbReference type="InterPro" id="IPR050858">
    <property type="entry name" value="Mal-CoA-ACP_Trans/PKS_FabD"/>
</dbReference>
<dbReference type="Gene3D" id="3.40.366.10">
    <property type="entry name" value="Malonyl-Coenzyme A Acyl Carrier Protein, domain 2"/>
    <property type="match status" value="1"/>
</dbReference>
<dbReference type="InterPro" id="IPR001227">
    <property type="entry name" value="Ac_transferase_dom_sf"/>
</dbReference>
<dbReference type="SMART" id="SM00827">
    <property type="entry name" value="PKS_AT"/>
    <property type="match status" value="1"/>
</dbReference>
<keyword evidence="3" id="KW-1185">Reference proteome</keyword>
<dbReference type="InterPro" id="IPR016036">
    <property type="entry name" value="Malonyl_transacylase_ACP-bd"/>
</dbReference>
<gene>
    <name evidence="2" type="ORF">HN018_16670</name>
</gene>
<dbReference type="EMBL" id="CP053708">
    <property type="protein sequence ID" value="QKE91451.1"/>
    <property type="molecule type" value="Genomic_DNA"/>
</dbReference>
<evidence type="ECO:0000313" key="2">
    <source>
        <dbReference type="EMBL" id="QKE91451.1"/>
    </source>
</evidence>
<dbReference type="PANTHER" id="PTHR42681">
    <property type="entry name" value="MALONYL-COA-ACYL CARRIER PROTEIN TRANSACYLASE, MITOCHONDRIAL"/>
    <property type="match status" value="1"/>
</dbReference>
<name>A0A6M8HTC4_9PROT</name>
<dbReference type="Proteomes" id="UP000500767">
    <property type="component" value="Chromosome"/>
</dbReference>
<reference evidence="2 3" key="1">
    <citation type="journal article" date="2014" name="World J. Microbiol. Biotechnol.">
        <title>Biodiversity and physiological characteristics of Antarctic and Arctic lichens-associated bacteria.</title>
        <authorList>
            <person name="Lee Y.M."/>
            <person name="Kim E.H."/>
            <person name="Lee H.K."/>
            <person name="Hong S.G."/>
        </authorList>
    </citation>
    <scope>NUCLEOTIDE SEQUENCE [LARGE SCALE GENOMIC DNA]</scope>
    <source>
        <strain evidence="2 3">PAMC 26569</strain>
    </source>
</reference>